<feature type="coiled-coil region" evidence="1">
    <location>
        <begin position="22"/>
        <end position="95"/>
    </location>
</feature>
<reference evidence="2 3" key="1">
    <citation type="journal article" date="2021" name="Nat. Commun.">
        <title>Genetic determinants of endophytism in the Arabidopsis root mycobiome.</title>
        <authorList>
            <person name="Mesny F."/>
            <person name="Miyauchi S."/>
            <person name="Thiergart T."/>
            <person name="Pickel B."/>
            <person name="Atanasova L."/>
            <person name="Karlsson M."/>
            <person name="Huettel B."/>
            <person name="Barry K.W."/>
            <person name="Haridas S."/>
            <person name="Chen C."/>
            <person name="Bauer D."/>
            <person name="Andreopoulos W."/>
            <person name="Pangilinan J."/>
            <person name="LaButti K."/>
            <person name="Riley R."/>
            <person name="Lipzen A."/>
            <person name="Clum A."/>
            <person name="Drula E."/>
            <person name="Henrissat B."/>
            <person name="Kohler A."/>
            <person name="Grigoriev I.V."/>
            <person name="Martin F.M."/>
            <person name="Hacquard S."/>
        </authorList>
    </citation>
    <scope>NUCLEOTIDE SEQUENCE [LARGE SCALE GENOMIC DNA]</scope>
    <source>
        <strain evidence="2 3">MPI-CAGE-CH-0241</strain>
    </source>
</reference>
<sequence length="157" mass="18209">MLIPANDLPCPDKPCQTYPGELNSLIHQCDQLENDLLEAQASRNELGALASRYAEQLDEEVVNRGIVELALNQNKEALKEKIKELEEAFRLIGERIKSLRPKTSSLCMHGRTIRTWSLLVESSSRSRRCPFRRLSWEKWRAAQCLRLMESTWIRRES</sequence>
<keyword evidence="1" id="KW-0175">Coiled coil</keyword>
<dbReference type="Proteomes" id="UP000777438">
    <property type="component" value="Unassembled WGS sequence"/>
</dbReference>
<protein>
    <submittedName>
        <fullName evidence="2">Uncharacterized protein</fullName>
    </submittedName>
</protein>
<comment type="caution">
    <text evidence="2">The sequence shown here is derived from an EMBL/GenBank/DDBJ whole genome shotgun (WGS) entry which is preliminary data.</text>
</comment>
<keyword evidence="3" id="KW-1185">Reference proteome</keyword>
<evidence type="ECO:0000313" key="3">
    <source>
        <dbReference type="Proteomes" id="UP000777438"/>
    </source>
</evidence>
<dbReference type="AlphaFoldDB" id="A0A9P8VPV3"/>
<evidence type="ECO:0000313" key="2">
    <source>
        <dbReference type="EMBL" id="KAH6871724.1"/>
    </source>
</evidence>
<dbReference type="OrthoDB" id="10545392at2759"/>
<gene>
    <name evidence="2" type="ORF">B0T10DRAFT_500369</name>
</gene>
<accession>A0A9P8VPV3</accession>
<organism evidence="2 3">
    <name type="scientific">Thelonectria olida</name>
    <dbReference type="NCBI Taxonomy" id="1576542"/>
    <lineage>
        <taxon>Eukaryota</taxon>
        <taxon>Fungi</taxon>
        <taxon>Dikarya</taxon>
        <taxon>Ascomycota</taxon>
        <taxon>Pezizomycotina</taxon>
        <taxon>Sordariomycetes</taxon>
        <taxon>Hypocreomycetidae</taxon>
        <taxon>Hypocreales</taxon>
        <taxon>Nectriaceae</taxon>
        <taxon>Thelonectria</taxon>
    </lineage>
</organism>
<dbReference type="EMBL" id="JAGPYM010000051">
    <property type="protein sequence ID" value="KAH6871724.1"/>
    <property type="molecule type" value="Genomic_DNA"/>
</dbReference>
<proteinExistence type="predicted"/>
<evidence type="ECO:0000256" key="1">
    <source>
        <dbReference type="SAM" id="Coils"/>
    </source>
</evidence>
<name>A0A9P8VPV3_9HYPO</name>